<organism evidence="4 5">
    <name type="scientific">Thelohanellus kitauei</name>
    <name type="common">Myxosporean</name>
    <dbReference type="NCBI Taxonomy" id="669202"/>
    <lineage>
        <taxon>Eukaryota</taxon>
        <taxon>Metazoa</taxon>
        <taxon>Cnidaria</taxon>
        <taxon>Myxozoa</taxon>
        <taxon>Myxosporea</taxon>
        <taxon>Bivalvulida</taxon>
        <taxon>Platysporina</taxon>
        <taxon>Myxobolidae</taxon>
        <taxon>Thelohanellus</taxon>
    </lineage>
</organism>
<evidence type="ECO:0000256" key="1">
    <source>
        <dbReference type="PROSITE-ProRule" id="PRU00047"/>
    </source>
</evidence>
<dbReference type="CDD" id="cd00303">
    <property type="entry name" value="retropepsin_like"/>
    <property type="match status" value="1"/>
</dbReference>
<dbReference type="InterPro" id="IPR001878">
    <property type="entry name" value="Znf_CCHC"/>
</dbReference>
<keyword evidence="1" id="KW-0479">Metal-binding</keyword>
<accession>A0A0C2JKW0</accession>
<dbReference type="Gene3D" id="4.10.60.10">
    <property type="entry name" value="Zinc finger, CCHC-type"/>
    <property type="match status" value="1"/>
</dbReference>
<dbReference type="PROSITE" id="PS50158">
    <property type="entry name" value="ZF_CCHC"/>
    <property type="match status" value="1"/>
</dbReference>
<dbReference type="GO" id="GO:0008270">
    <property type="term" value="F:zinc ion binding"/>
    <property type="evidence" value="ECO:0007669"/>
    <property type="project" value="UniProtKB-KW"/>
</dbReference>
<dbReference type="AlphaFoldDB" id="A0A0C2JKW0"/>
<dbReference type="Proteomes" id="UP000031668">
    <property type="component" value="Unassembled WGS sequence"/>
</dbReference>
<protein>
    <recommendedName>
        <fullName evidence="3">CCHC-type domain-containing protein</fullName>
    </recommendedName>
</protein>
<dbReference type="InterPro" id="IPR021109">
    <property type="entry name" value="Peptidase_aspartic_dom_sf"/>
</dbReference>
<dbReference type="GO" id="GO:0004190">
    <property type="term" value="F:aspartic-type endopeptidase activity"/>
    <property type="evidence" value="ECO:0007669"/>
    <property type="project" value="InterPro"/>
</dbReference>
<comment type="caution">
    <text evidence="4">The sequence shown here is derived from an EMBL/GenBank/DDBJ whole genome shotgun (WGS) entry which is preliminary data.</text>
</comment>
<dbReference type="PANTHER" id="PTHR36943">
    <property type="entry name" value="CCHC-TYPE DOMAIN-CONTAINING PROTEIN"/>
    <property type="match status" value="1"/>
</dbReference>
<evidence type="ECO:0000313" key="4">
    <source>
        <dbReference type="EMBL" id="KII70028.1"/>
    </source>
</evidence>
<gene>
    <name evidence="4" type="ORF">RF11_01333</name>
</gene>
<proteinExistence type="predicted"/>
<dbReference type="Pfam" id="PF13975">
    <property type="entry name" value="gag-asp_proteas"/>
    <property type="match status" value="1"/>
</dbReference>
<evidence type="ECO:0000256" key="2">
    <source>
        <dbReference type="SAM" id="MobiDB-lite"/>
    </source>
</evidence>
<dbReference type="PANTHER" id="PTHR36943:SF1">
    <property type="entry name" value="CCHC-TYPE DOMAIN-CONTAINING PROTEIN"/>
    <property type="match status" value="1"/>
</dbReference>
<keyword evidence="1" id="KW-0862">Zinc</keyword>
<dbReference type="Gene3D" id="2.40.70.10">
    <property type="entry name" value="Acid Proteases"/>
    <property type="match status" value="1"/>
</dbReference>
<dbReference type="SUPFAM" id="SSF50630">
    <property type="entry name" value="Acid proteases"/>
    <property type="match status" value="1"/>
</dbReference>
<keyword evidence="1" id="KW-0863">Zinc-finger</keyword>
<feature type="region of interest" description="Disordered" evidence="2">
    <location>
        <begin position="1"/>
        <end position="35"/>
    </location>
</feature>
<dbReference type="PROSITE" id="PS00141">
    <property type="entry name" value="ASP_PROTEASE"/>
    <property type="match status" value="1"/>
</dbReference>
<sequence>MIHSERNRERTEESVFAVREKSTKKGEGSHNKESKRLDPSISCLRCGGEKHTNTYSCPALKAECFKCKKIGHYGRVCIRSGTVIEKKGRNKINYMTKDSSDSQYIVVHSNRVDKVLGSIAVVPGYKIVVHINGHPVTMTIDSGASVSCIGPSVWRQIGKPAMTHVGPLKGYSNNRIKTLGFSTVRVRIDSGEFNLIVIVITIEDQLILGLNWFEALGISVGVKWLDTLRAEPETHTSELLSSFSRGIPD</sequence>
<dbReference type="InterPro" id="IPR001969">
    <property type="entry name" value="Aspartic_peptidase_AS"/>
</dbReference>
<dbReference type="InterPro" id="IPR036875">
    <property type="entry name" value="Znf_CCHC_sf"/>
</dbReference>
<dbReference type="GO" id="GO:0003676">
    <property type="term" value="F:nucleic acid binding"/>
    <property type="evidence" value="ECO:0007669"/>
    <property type="project" value="InterPro"/>
</dbReference>
<dbReference type="EMBL" id="JWZT01002214">
    <property type="protein sequence ID" value="KII70028.1"/>
    <property type="molecule type" value="Genomic_DNA"/>
</dbReference>
<keyword evidence="5" id="KW-1185">Reference proteome</keyword>
<dbReference type="OrthoDB" id="10057083at2759"/>
<dbReference type="OMA" id="RAEPETH"/>
<reference evidence="4 5" key="1">
    <citation type="journal article" date="2014" name="Genome Biol. Evol.">
        <title>The genome of the myxosporean Thelohanellus kitauei shows adaptations to nutrient acquisition within its fish host.</title>
        <authorList>
            <person name="Yang Y."/>
            <person name="Xiong J."/>
            <person name="Zhou Z."/>
            <person name="Huo F."/>
            <person name="Miao W."/>
            <person name="Ran C."/>
            <person name="Liu Y."/>
            <person name="Zhang J."/>
            <person name="Feng J."/>
            <person name="Wang M."/>
            <person name="Wang M."/>
            <person name="Wang L."/>
            <person name="Yao B."/>
        </authorList>
    </citation>
    <scope>NUCLEOTIDE SEQUENCE [LARGE SCALE GENOMIC DNA]</scope>
    <source>
        <strain evidence="4">Wuqing</strain>
    </source>
</reference>
<evidence type="ECO:0000259" key="3">
    <source>
        <dbReference type="PROSITE" id="PS50158"/>
    </source>
</evidence>
<name>A0A0C2JKW0_THEKT</name>
<feature type="domain" description="CCHC-type" evidence="3">
    <location>
        <begin position="64"/>
        <end position="77"/>
    </location>
</feature>
<evidence type="ECO:0000313" key="5">
    <source>
        <dbReference type="Proteomes" id="UP000031668"/>
    </source>
</evidence>
<dbReference type="GO" id="GO:0006508">
    <property type="term" value="P:proteolysis"/>
    <property type="evidence" value="ECO:0007669"/>
    <property type="project" value="InterPro"/>
</dbReference>
<dbReference type="SUPFAM" id="SSF57756">
    <property type="entry name" value="Retrovirus zinc finger-like domains"/>
    <property type="match status" value="1"/>
</dbReference>